<organism evidence="2">
    <name type="scientific">Siphoviridae sp. ctYh54</name>
    <dbReference type="NCBI Taxonomy" id="2826379"/>
    <lineage>
        <taxon>Viruses</taxon>
        <taxon>Duplodnaviria</taxon>
        <taxon>Heunggongvirae</taxon>
        <taxon>Uroviricota</taxon>
        <taxon>Caudoviricetes</taxon>
    </lineage>
</organism>
<reference evidence="2" key="1">
    <citation type="journal article" date="2021" name="Proc. Natl. Acad. Sci. U.S.A.">
        <title>A Catalog of Tens of Thousands of Viruses from Human Metagenomes Reveals Hidden Associations with Chronic Diseases.</title>
        <authorList>
            <person name="Tisza M.J."/>
            <person name="Buck C.B."/>
        </authorList>
    </citation>
    <scope>NUCLEOTIDE SEQUENCE</scope>
    <source>
        <strain evidence="2">CtYh54</strain>
    </source>
</reference>
<feature type="compositionally biased region" description="Polar residues" evidence="1">
    <location>
        <begin position="13"/>
        <end position="22"/>
    </location>
</feature>
<accession>A0A8S5ME37</accession>
<sequence length="248" mass="27119">MANGSISAYKGSRTPTGKGSSSSIVGQLFLSKMLSNPNYKTTITLPGNMGVVSGFCEGPFAFNGSADWKPIADLGQVEDQFAAAYAVFSAFNRQAGNETSTGQLSFKQIRGTEMRYGGSGCPTFQIKLILPSYNANAKQSPLDSVKLLMACVYPRYAGTSLAGDQLEAPLGYDIKFNSNQQNDAPINTVTVERGRFFKAHNMLVKQVSTTFSQECMEDGYPLYIEANIEFQPWRTPDYKTAMSWFGNF</sequence>
<evidence type="ECO:0000313" key="2">
    <source>
        <dbReference type="EMBL" id="DAD80589.1"/>
    </source>
</evidence>
<protein>
    <submittedName>
        <fullName evidence="2">Uncharacterized protein</fullName>
    </submittedName>
</protein>
<evidence type="ECO:0000256" key="1">
    <source>
        <dbReference type="SAM" id="MobiDB-lite"/>
    </source>
</evidence>
<feature type="region of interest" description="Disordered" evidence="1">
    <location>
        <begin position="1"/>
        <end position="22"/>
    </location>
</feature>
<dbReference type="EMBL" id="BK014884">
    <property type="protein sequence ID" value="DAD80589.1"/>
    <property type="molecule type" value="Genomic_DNA"/>
</dbReference>
<proteinExistence type="predicted"/>
<name>A0A8S5ME37_9CAUD</name>